<feature type="transmembrane region" description="Helical" evidence="1">
    <location>
        <begin position="265"/>
        <end position="284"/>
    </location>
</feature>
<dbReference type="Pfam" id="PF00563">
    <property type="entry name" value="EAL"/>
    <property type="match status" value="1"/>
</dbReference>
<evidence type="ECO:0000256" key="1">
    <source>
        <dbReference type="SAM" id="Phobius"/>
    </source>
</evidence>
<accession>A0ABS6VQQ2</accession>
<dbReference type="SMART" id="SM00267">
    <property type="entry name" value="GGDEF"/>
    <property type="match status" value="1"/>
</dbReference>
<gene>
    <name evidence="4" type="ORF">KXJ70_06290</name>
</gene>
<evidence type="ECO:0000259" key="2">
    <source>
        <dbReference type="PROSITE" id="PS50883"/>
    </source>
</evidence>
<dbReference type="Proteomes" id="UP001166291">
    <property type="component" value="Unassembled WGS sequence"/>
</dbReference>
<dbReference type="CDD" id="cd01949">
    <property type="entry name" value="GGDEF"/>
    <property type="match status" value="1"/>
</dbReference>
<dbReference type="InterPro" id="IPR000014">
    <property type="entry name" value="PAS"/>
</dbReference>
<dbReference type="NCBIfam" id="TIGR00229">
    <property type="entry name" value="sensory_box"/>
    <property type="match status" value="1"/>
</dbReference>
<dbReference type="NCBIfam" id="TIGR00254">
    <property type="entry name" value="GGDEF"/>
    <property type="match status" value="1"/>
</dbReference>
<dbReference type="CDD" id="cd01948">
    <property type="entry name" value="EAL"/>
    <property type="match status" value="1"/>
</dbReference>
<keyword evidence="1" id="KW-0472">Membrane</keyword>
<sequence>MLFLAVTLVMGGRGYLSFVQTVNSQREKVELDLSQLEATFHAIHQRSSNELFRLADQLRVPAENELDDGEAFAPSLISGIESIYYLSNTGTILNSSKQAGSNEYLSEKQISDAVDILRREQRPHANLSCLLQCFQSVFIPVIADDGRELIININRSATLLIQDFYEITGADIALFSVGKESDVLAVDKVFVASNAEIISSVLVGILKSRKYSSHGNHIFFDSILNGLYSARFFPLSSDGDIISYAAVLQDQSHIRALIIQALKDIVFSTVITLVLVVLLIALILKPSLNRVMRLAEVLPLLPKGRFSDAKKLNKANAKKKFSDEIDVLQYTVNEVVDSLEDMSASVSQHRDELRLKIEALTEAKLFNELILDSSPLVVVIHDRDGVIYNINKLGRELAGLSSSSPVAANINNWVKNEHSSKSLSSALANIFDSTSKKMQGEMAFFTDSGHKLYFLWTHSCLQINGESRILSMGVDITERKETAQSLYWLGQHDRITGLLNRGSFTESASEAIAKYHDSHHIELVMFDIDDFAIFNDRFGFDAGDCLLNSLAAYLMQVLPDHCLLARTGSGEFCAIIQHAKSTGQSVKDLSLESLARYIFIHNDIHEEICISIVVDCYDESLSGIDELISNSTSTMAKVKSKIKGSLYYAAESGDSSKQQRQMKYRMREQLQSALADNRLVVFYQPILDLASNSISHCECLVRMLDSEGEFISPAHFLGIAAESGLMPQLDFSVMEKAMRQQRIWEDSGIHVGLSINITAFTLEQADFEARLVDMISRTGANPARLIFEVVETDALENLSVARKLLNNFKNVGAKVALDDFGIGFTSFEYVRELPVDYIKIDQSFIRFIHERESDQILVRSMVEMSHNLGKKVIVEGVEHREAFDIVREIGVECVQGYYVCRPVPISALDLSLSIKGA</sequence>
<feature type="domain" description="EAL" evidence="2">
    <location>
        <begin position="663"/>
        <end position="916"/>
    </location>
</feature>
<dbReference type="InterPro" id="IPR050706">
    <property type="entry name" value="Cyclic-di-GMP_PDE-like"/>
</dbReference>
<organism evidence="4 5">
    <name type="scientific">Zhongshania aquimaris</name>
    <dbReference type="NCBI Taxonomy" id="2857107"/>
    <lineage>
        <taxon>Bacteria</taxon>
        <taxon>Pseudomonadati</taxon>
        <taxon>Pseudomonadota</taxon>
        <taxon>Gammaproteobacteria</taxon>
        <taxon>Cellvibrionales</taxon>
        <taxon>Spongiibacteraceae</taxon>
        <taxon>Zhongshania</taxon>
    </lineage>
</organism>
<evidence type="ECO:0000313" key="4">
    <source>
        <dbReference type="EMBL" id="MBW2940373.1"/>
    </source>
</evidence>
<keyword evidence="1" id="KW-0812">Transmembrane</keyword>
<evidence type="ECO:0000259" key="3">
    <source>
        <dbReference type="PROSITE" id="PS50887"/>
    </source>
</evidence>
<feature type="domain" description="GGDEF" evidence="3">
    <location>
        <begin position="519"/>
        <end position="651"/>
    </location>
</feature>
<dbReference type="InterPro" id="IPR001633">
    <property type="entry name" value="EAL_dom"/>
</dbReference>
<comment type="caution">
    <text evidence="4">The sequence shown here is derived from an EMBL/GenBank/DDBJ whole genome shotgun (WGS) entry which is preliminary data.</text>
</comment>
<dbReference type="PANTHER" id="PTHR33121:SF71">
    <property type="entry name" value="OXYGEN SENSOR PROTEIN DOSP"/>
    <property type="match status" value="1"/>
</dbReference>
<dbReference type="InterPro" id="IPR000160">
    <property type="entry name" value="GGDEF_dom"/>
</dbReference>
<dbReference type="EMBL" id="JAHWDQ010000001">
    <property type="protein sequence ID" value="MBW2940373.1"/>
    <property type="molecule type" value="Genomic_DNA"/>
</dbReference>
<dbReference type="PROSITE" id="PS50883">
    <property type="entry name" value="EAL"/>
    <property type="match status" value="1"/>
</dbReference>
<dbReference type="Pfam" id="PF00990">
    <property type="entry name" value="GGDEF"/>
    <property type="match status" value="1"/>
</dbReference>
<dbReference type="RefSeq" id="WP_219042573.1">
    <property type="nucleotide sequence ID" value="NZ_JAHWDQ010000001.1"/>
</dbReference>
<keyword evidence="5" id="KW-1185">Reference proteome</keyword>
<name>A0ABS6VQQ2_9GAMM</name>
<dbReference type="SMART" id="SM00052">
    <property type="entry name" value="EAL"/>
    <property type="match status" value="1"/>
</dbReference>
<protein>
    <submittedName>
        <fullName evidence="4">EAL domain-containing protein</fullName>
    </submittedName>
</protein>
<dbReference type="PROSITE" id="PS50887">
    <property type="entry name" value="GGDEF"/>
    <property type="match status" value="1"/>
</dbReference>
<proteinExistence type="predicted"/>
<keyword evidence="1" id="KW-1133">Transmembrane helix</keyword>
<reference evidence="4" key="1">
    <citation type="submission" date="2021-07" db="EMBL/GenBank/DDBJ databases">
        <title>Zhongshania sp. CAU 1632 isolated from seawater.</title>
        <authorList>
            <person name="Kim W."/>
        </authorList>
    </citation>
    <scope>NUCLEOTIDE SEQUENCE</scope>
    <source>
        <strain evidence="4">CAU 1632</strain>
    </source>
</reference>
<evidence type="ECO:0000313" key="5">
    <source>
        <dbReference type="Proteomes" id="UP001166291"/>
    </source>
</evidence>
<dbReference type="PANTHER" id="PTHR33121">
    <property type="entry name" value="CYCLIC DI-GMP PHOSPHODIESTERASE PDEF"/>
    <property type="match status" value="1"/>
</dbReference>